<evidence type="ECO:0000313" key="2">
    <source>
        <dbReference type="Proteomes" id="UP000258309"/>
    </source>
</evidence>
<feature type="non-terminal residue" evidence="1">
    <location>
        <position position="159"/>
    </location>
</feature>
<dbReference type="AlphaFoldDB" id="A0A3E2HFM5"/>
<dbReference type="PANTHER" id="PTHR31051:SF1">
    <property type="entry name" value="PROTEASOME ASSEMBLY CHAPERONE 3"/>
    <property type="match status" value="1"/>
</dbReference>
<evidence type="ECO:0000313" key="1">
    <source>
        <dbReference type="EMBL" id="RFU32226.1"/>
    </source>
</evidence>
<proteinExistence type="predicted"/>
<dbReference type="PANTHER" id="PTHR31051">
    <property type="entry name" value="PROTEASOME ASSEMBLY CHAPERONE 3"/>
    <property type="match status" value="1"/>
</dbReference>
<comment type="caution">
    <text evidence="1">The sequence shown here is derived from an EMBL/GenBank/DDBJ whole genome shotgun (WGS) entry which is preliminary data.</text>
</comment>
<dbReference type="EMBL" id="NCSJ02000059">
    <property type="protein sequence ID" value="RFU32226.1"/>
    <property type="molecule type" value="Genomic_DNA"/>
</dbReference>
<dbReference type="InterPro" id="IPR018788">
    <property type="entry name" value="Proteasome_assmbl_chp_3"/>
</dbReference>
<reference evidence="1 2" key="1">
    <citation type="submission" date="2018-05" db="EMBL/GenBank/DDBJ databases">
        <title>Draft genome sequence of Scytalidium lignicola DSM 105466, a ubiquitous saprotrophic fungus.</title>
        <authorList>
            <person name="Buettner E."/>
            <person name="Gebauer A.M."/>
            <person name="Hofrichter M."/>
            <person name="Liers C."/>
            <person name="Kellner H."/>
        </authorList>
    </citation>
    <scope>NUCLEOTIDE SEQUENCE [LARGE SCALE GENOMIC DNA]</scope>
    <source>
        <strain evidence="1 2">DSM 105466</strain>
    </source>
</reference>
<dbReference type="STRING" id="5539.A0A3E2HFM5"/>
<dbReference type="InterPro" id="IPR053720">
    <property type="entry name" value="Psm_Assembly_Chaperone"/>
</dbReference>
<dbReference type="Gene3D" id="3.30.230.90">
    <property type="match status" value="1"/>
</dbReference>
<dbReference type="GO" id="GO:0043248">
    <property type="term" value="P:proteasome assembly"/>
    <property type="evidence" value="ECO:0007669"/>
    <property type="project" value="InterPro"/>
</dbReference>
<keyword evidence="2" id="KW-1185">Reference proteome</keyword>
<organism evidence="1 2">
    <name type="scientific">Scytalidium lignicola</name>
    <name type="common">Hyphomycete</name>
    <dbReference type="NCBI Taxonomy" id="5539"/>
    <lineage>
        <taxon>Eukaryota</taxon>
        <taxon>Fungi</taxon>
        <taxon>Dikarya</taxon>
        <taxon>Ascomycota</taxon>
        <taxon>Pezizomycotina</taxon>
        <taxon>Leotiomycetes</taxon>
        <taxon>Leotiomycetes incertae sedis</taxon>
        <taxon>Scytalidium</taxon>
    </lineage>
</organism>
<dbReference type="Proteomes" id="UP000258309">
    <property type="component" value="Unassembled WGS sequence"/>
</dbReference>
<gene>
    <name evidence="1" type="ORF">B7463_g4132</name>
</gene>
<dbReference type="Pfam" id="PF10178">
    <property type="entry name" value="PAC3"/>
    <property type="match status" value="1"/>
</dbReference>
<dbReference type="OMA" id="WLHVPME"/>
<dbReference type="OrthoDB" id="5593278at2759"/>
<name>A0A3E2HFM5_SCYLI</name>
<sequence length="159" mass="17238">MTTPTVAEHLQNGNHSEVEYARFPAATKQAAGLVNGIRTDVSSLYFSDKILITISQGGRLAQWIQVPLSSAPPTSFDTALPPSQGDMLPLNHLTPKTLLGGGGEEREIIGHLYASQIASSIATRNPGEIRTVLVGLGLEKVDRERETFFDLMELVQKII</sequence>
<feature type="non-terminal residue" evidence="1">
    <location>
        <position position="1"/>
    </location>
</feature>
<protein>
    <submittedName>
        <fullName evidence="1">Uncharacterized protein</fullName>
    </submittedName>
</protein>
<accession>A0A3E2HFM5</accession>